<keyword evidence="11" id="KW-1185">Reference proteome</keyword>
<protein>
    <submittedName>
        <fullName evidence="10">TIGR01666 family membrane protein</fullName>
    </submittedName>
</protein>
<dbReference type="PANTHER" id="PTHR30509:SF8">
    <property type="entry name" value="INNER MEMBRANE PROTEIN YCCS"/>
    <property type="match status" value="1"/>
</dbReference>
<evidence type="ECO:0000256" key="3">
    <source>
        <dbReference type="ARBA" id="ARBA00022692"/>
    </source>
</evidence>
<comment type="subcellular location">
    <subcellularLocation>
        <location evidence="1">Cell membrane</location>
        <topology evidence="1">Multi-pass membrane protein</topology>
    </subcellularLocation>
</comment>
<feature type="transmembrane region" description="Helical" evidence="7">
    <location>
        <begin position="150"/>
        <end position="169"/>
    </location>
</feature>
<gene>
    <name evidence="10" type="primary">yccS</name>
    <name evidence="10" type="ORF">ISP17_10295</name>
</gene>
<feature type="transmembrane region" description="Helical" evidence="7">
    <location>
        <begin position="120"/>
        <end position="138"/>
    </location>
</feature>
<evidence type="ECO:0000256" key="5">
    <source>
        <dbReference type="ARBA" id="ARBA00023136"/>
    </source>
</evidence>
<feature type="transmembrane region" description="Helical" evidence="7">
    <location>
        <begin position="45"/>
        <end position="62"/>
    </location>
</feature>
<feature type="transmembrane region" description="Helical" evidence="7">
    <location>
        <begin position="20"/>
        <end position="39"/>
    </location>
</feature>
<organism evidence="10 11">
    <name type="scientific">Dyella ginsengisoli</name>
    <dbReference type="NCBI Taxonomy" id="363848"/>
    <lineage>
        <taxon>Bacteria</taxon>
        <taxon>Pseudomonadati</taxon>
        <taxon>Pseudomonadota</taxon>
        <taxon>Gammaproteobacteria</taxon>
        <taxon>Lysobacterales</taxon>
        <taxon>Rhodanobacteraceae</taxon>
        <taxon>Dyella</taxon>
    </lineage>
</organism>
<evidence type="ECO:0000256" key="7">
    <source>
        <dbReference type="SAM" id="Phobius"/>
    </source>
</evidence>
<dbReference type="Pfam" id="PF12805">
    <property type="entry name" value="FUSC-like"/>
    <property type="match status" value="1"/>
</dbReference>
<feature type="domain" description="Integral membrane protein YccS N-terminal" evidence="8">
    <location>
        <begin position="72"/>
        <end position="356"/>
    </location>
</feature>
<feature type="transmembrane region" description="Helical" evidence="7">
    <location>
        <begin position="493"/>
        <end position="510"/>
    </location>
</feature>
<comment type="caution">
    <text evidence="10">The sequence shown here is derived from an EMBL/GenBank/DDBJ whole genome shotgun (WGS) entry which is preliminary data.</text>
</comment>
<dbReference type="Proteomes" id="UP001620460">
    <property type="component" value="Unassembled WGS sequence"/>
</dbReference>
<reference evidence="10 11" key="1">
    <citation type="submission" date="2020-10" db="EMBL/GenBank/DDBJ databases">
        <title>Phylogeny of dyella-like bacteria.</title>
        <authorList>
            <person name="Fu J."/>
        </authorList>
    </citation>
    <scope>NUCLEOTIDE SEQUENCE [LARGE SCALE GENOMIC DNA]</scope>
    <source>
        <strain evidence="10 11">Gsoil3046</strain>
    </source>
</reference>
<evidence type="ECO:0000259" key="9">
    <source>
        <dbReference type="Pfam" id="PF13515"/>
    </source>
</evidence>
<dbReference type="PANTHER" id="PTHR30509">
    <property type="entry name" value="P-HYDROXYBENZOIC ACID EFFLUX PUMP SUBUNIT-RELATED"/>
    <property type="match status" value="1"/>
</dbReference>
<keyword evidence="4 7" id="KW-1133">Transmembrane helix</keyword>
<feature type="transmembrane region" description="Helical" evidence="7">
    <location>
        <begin position="94"/>
        <end position="113"/>
    </location>
</feature>
<feature type="transmembrane region" description="Helical" evidence="7">
    <location>
        <begin position="69"/>
        <end position="88"/>
    </location>
</feature>
<keyword evidence="3 7" id="KW-0812">Transmembrane</keyword>
<evidence type="ECO:0000256" key="4">
    <source>
        <dbReference type="ARBA" id="ARBA00022989"/>
    </source>
</evidence>
<feature type="transmembrane region" description="Helical" evidence="7">
    <location>
        <begin position="469"/>
        <end position="486"/>
    </location>
</feature>
<evidence type="ECO:0000256" key="6">
    <source>
        <dbReference type="ARBA" id="ARBA00043993"/>
    </source>
</evidence>
<dbReference type="NCBIfam" id="TIGR01667">
    <property type="entry name" value="YCCS_YHFK"/>
    <property type="match status" value="1"/>
</dbReference>
<feature type="transmembrane region" description="Helical" evidence="7">
    <location>
        <begin position="516"/>
        <end position="538"/>
    </location>
</feature>
<evidence type="ECO:0000256" key="2">
    <source>
        <dbReference type="ARBA" id="ARBA00022475"/>
    </source>
</evidence>
<name>A0ABW8JW38_9GAMM</name>
<evidence type="ECO:0000259" key="8">
    <source>
        <dbReference type="Pfam" id="PF12805"/>
    </source>
</evidence>
<feature type="transmembrane region" description="Helical" evidence="7">
    <location>
        <begin position="401"/>
        <end position="418"/>
    </location>
</feature>
<dbReference type="InterPro" id="IPR010019">
    <property type="entry name" value="Integral_membrane_YccS"/>
</dbReference>
<dbReference type="RefSeq" id="WP_404632801.1">
    <property type="nucleotide sequence ID" value="NZ_JADIKM010000003.1"/>
</dbReference>
<dbReference type="Pfam" id="PF13515">
    <property type="entry name" value="FUSC_2"/>
    <property type="match status" value="1"/>
</dbReference>
<comment type="similarity">
    <text evidence="6">Belongs to the YccS/YhfK family.</text>
</comment>
<dbReference type="NCBIfam" id="TIGR01666">
    <property type="entry name" value="YCCS"/>
    <property type="match status" value="1"/>
</dbReference>
<feature type="domain" description="Integral membrane bound transporter" evidence="9">
    <location>
        <begin position="413"/>
        <end position="532"/>
    </location>
</feature>
<keyword evidence="5 7" id="KW-0472">Membrane</keyword>
<evidence type="ECO:0000313" key="10">
    <source>
        <dbReference type="EMBL" id="MFK2904356.1"/>
    </source>
</evidence>
<dbReference type="EMBL" id="JADIKM010000003">
    <property type="protein sequence ID" value="MFK2904356.1"/>
    <property type="molecule type" value="Genomic_DNA"/>
</dbReference>
<dbReference type="InterPro" id="IPR010020">
    <property type="entry name" value="Integral_membrane_YCCS_YHJK"/>
</dbReference>
<dbReference type="InterPro" id="IPR032692">
    <property type="entry name" value="YccS_N"/>
</dbReference>
<evidence type="ECO:0000313" key="11">
    <source>
        <dbReference type="Proteomes" id="UP001620460"/>
    </source>
</evidence>
<keyword evidence="2" id="KW-1003">Cell membrane</keyword>
<evidence type="ECO:0000256" key="1">
    <source>
        <dbReference type="ARBA" id="ARBA00004651"/>
    </source>
</evidence>
<dbReference type="InterPro" id="IPR049453">
    <property type="entry name" value="Memb_transporter_dom"/>
</dbReference>
<proteinExistence type="inferred from homology"/>
<accession>A0ABW8JW38</accession>
<sequence length="715" mass="77741">MPAAAALVHAWRRFRGSDRYAECVRVFLALGGIVAWCLARGEQAAVIPALLGAIACALAETEDHWRNRLGTLLVTLGCFAAASIAVEWLLPSPWLFALGLPLATFALVMLGAVSGRYATIAGATLILSVYTMIGVDAARGSAFDPLHEPLLLLAGAAWYGVLSLLWSALAPQQALRLSLARLFDALADYLDGKAALFAPMHGVDRDALQLELAMRNERVVQALNATRLVLVDRIGTRRPRGRTAARLQLYFMAQDIHERASSTHHPYDALAEALFHSDVLFRCAHQLQLQATGCRERATALRLRTPLPESRRARAALVDLREAIDLAAHQRQAPAADIQRSLDALARNLSAIQARLDDEAGAPSDAETGSALQDPAPQSLAQAWARIRIQLTARSMHFRHAVRLSLALLAGYAVLLALHPRNGYWILLTTLLVCQPSYGATRRLLLQRVAGTVLGLLAGWATLKLAPFGPWQMALIVLTGVAFFATRQRRYTLATAFITLFVMLCFNQIGDGYAVMWPRLLDTLLGAGIAALAIYTVLPEWRGRRLDRVLAEAMRSDARYLAQILEQYASGKRDDLAYRVARRDAHNADAALSGLLADMLREPDRAPASREAMLRFLTDAHTMLGQLSSLGAHRPATPRALEPAIRHEGARVVATLDAFADALDGHVDPARDVAATPVEAAADGDDTTRFVLAQLARVLALHGRLRGHAQALRSA</sequence>